<comment type="caution">
    <text evidence="1">The sequence shown here is derived from an EMBL/GenBank/DDBJ whole genome shotgun (WGS) entry which is preliminary data.</text>
</comment>
<keyword evidence="2" id="KW-1185">Reference proteome</keyword>
<organism evidence="1 2">
    <name type="scientific">Euphydryas editha</name>
    <name type="common">Edith's checkerspot</name>
    <dbReference type="NCBI Taxonomy" id="104508"/>
    <lineage>
        <taxon>Eukaryota</taxon>
        <taxon>Metazoa</taxon>
        <taxon>Ecdysozoa</taxon>
        <taxon>Arthropoda</taxon>
        <taxon>Hexapoda</taxon>
        <taxon>Insecta</taxon>
        <taxon>Pterygota</taxon>
        <taxon>Neoptera</taxon>
        <taxon>Endopterygota</taxon>
        <taxon>Lepidoptera</taxon>
        <taxon>Glossata</taxon>
        <taxon>Ditrysia</taxon>
        <taxon>Papilionoidea</taxon>
        <taxon>Nymphalidae</taxon>
        <taxon>Nymphalinae</taxon>
        <taxon>Euphydryas</taxon>
    </lineage>
</organism>
<gene>
    <name evidence="1" type="ORF">EEDITHA_LOCUS11129</name>
</gene>
<accession>A0AAU9UD19</accession>
<dbReference type="EMBL" id="CAKOGL010000015">
    <property type="protein sequence ID" value="CAH2095707.1"/>
    <property type="molecule type" value="Genomic_DNA"/>
</dbReference>
<reference evidence="1" key="1">
    <citation type="submission" date="2022-03" db="EMBL/GenBank/DDBJ databases">
        <authorList>
            <person name="Tunstrom K."/>
        </authorList>
    </citation>
    <scope>NUCLEOTIDE SEQUENCE</scope>
</reference>
<dbReference type="Proteomes" id="UP001153954">
    <property type="component" value="Unassembled WGS sequence"/>
</dbReference>
<evidence type="ECO:0000313" key="1">
    <source>
        <dbReference type="EMBL" id="CAH2095707.1"/>
    </source>
</evidence>
<name>A0AAU9UD19_EUPED</name>
<dbReference type="AlphaFoldDB" id="A0AAU9UD19"/>
<sequence>MQVQARDGSYHNIRTLLDQASETTLISERIAHILSLPRKHCQGSKTGIGEKEINCKGIIKINCMSNQEEFSFETNAYIVKTLIMNLPSYSFPKPEWPALENLPIADPYLNLRRPVDLLLGVMFSATYY</sequence>
<evidence type="ECO:0000313" key="2">
    <source>
        <dbReference type="Proteomes" id="UP001153954"/>
    </source>
</evidence>
<proteinExistence type="predicted"/>
<protein>
    <submittedName>
        <fullName evidence="1">Uncharacterized protein</fullName>
    </submittedName>
</protein>